<reference evidence="1 2" key="1">
    <citation type="submission" date="2017-12" db="EMBL/GenBank/DDBJ databases">
        <title>Comparative genomics of Botrytis spp.</title>
        <authorList>
            <person name="Valero-Jimenez C.A."/>
            <person name="Tapia P."/>
            <person name="Veloso J."/>
            <person name="Silva-Moreno E."/>
            <person name="Staats M."/>
            <person name="Valdes J.H."/>
            <person name="Van Kan J.A.L."/>
        </authorList>
    </citation>
    <scope>NUCLEOTIDE SEQUENCE [LARGE SCALE GENOMIC DNA]</scope>
    <source>
        <strain evidence="1 2">Bp0003</strain>
    </source>
</reference>
<proteinExistence type="predicted"/>
<evidence type="ECO:0000313" key="2">
    <source>
        <dbReference type="Proteomes" id="UP000297910"/>
    </source>
</evidence>
<dbReference type="EMBL" id="PQXI01000038">
    <property type="protein sequence ID" value="TGO27680.1"/>
    <property type="molecule type" value="Genomic_DNA"/>
</dbReference>
<comment type="caution">
    <text evidence="1">The sequence shown here is derived from an EMBL/GenBank/DDBJ whole genome shotgun (WGS) entry which is preliminary data.</text>
</comment>
<gene>
    <name evidence="1" type="ORF">BPAE_0038g00260</name>
</gene>
<keyword evidence="2" id="KW-1185">Reference proteome</keyword>
<accession>A0A4Z1FWN5</accession>
<dbReference type="Proteomes" id="UP000297910">
    <property type="component" value="Unassembled WGS sequence"/>
</dbReference>
<organism evidence="1 2">
    <name type="scientific">Botrytis paeoniae</name>
    <dbReference type="NCBI Taxonomy" id="278948"/>
    <lineage>
        <taxon>Eukaryota</taxon>
        <taxon>Fungi</taxon>
        <taxon>Dikarya</taxon>
        <taxon>Ascomycota</taxon>
        <taxon>Pezizomycotina</taxon>
        <taxon>Leotiomycetes</taxon>
        <taxon>Helotiales</taxon>
        <taxon>Sclerotiniaceae</taxon>
        <taxon>Botrytis</taxon>
    </lineage>
</organism>
<dbReference type="AlphaFoldDB" id="A0A4Z1FWN5"/>
<evidence type="ECO:0000313" key="1">
    <source>
        <dbReference type="EMBL" id="TGO27680.1"/>
    </source>
</evidence>
<sequence>MGGYKEDPLTENYEPHAALWRTLVGDHGPDDVNAPNWYRRACAYCLDIYLPRDPSGDWNTNDMKTVGKAPAAMLQLLDRVQAVVWKRRFFLTSGERGKELFGLIPNEANEGVPIVLRIDEDDWKGKGGWGFIGEFYVHGMMDGEAVTGD</sequence>
<protein>
    <submittedName>
        <fullName evidence="1">Uncharacterized protein</fullName>
    </submittedName>
</protein>
<name>A0A4Z1FWN5_9HELO</name>